<dbReference type="Proteomes" id="UP000261360">
    <property type="component" value="Unplaced"/>
</dbReference>
<accession>A0A3B4Y2P0</accession>
<keyword evidence="2" id="KW-1133">Transmembrane helix</keyword>
<sequence>MKAATKVKFFIVCFNCGSEMFITEVHPGEEVTLLPVKISSYPTYTFWSRSYNKNKSSCISSVYDSDGNVLFCNVHLFMSSMSNVQLNCWLFLVEEPDGITKLTAVILAFVTVFLMVIIGLAVKYRKLQTGTFENSHNEEHNPQKENPASDDLNYTALSLQAKPKRNCRPA</sequence>
<dbReference type="AlphaFoldDB" id="A0A3B4Y2P0"/>
<keyword evidence="2" id="KW-0472">Membrane</keyword>
<proteinExistence type="predicted"/>
<evidence type="ECO:0000256" key="2">
    <source>
        <dbReference type="SAM" id="Phobius"/>
    </source>
</evidence>
<name>A0A3B4Y2P0_SERLL</name>
<reference evidence="3" key="1">
    <citation type="submission" date="2025-08" db="UniProtKB">
        <authorList>
            <consortium name="Ensembl"/>
        </authorList>
    </citation>
    <scope>IDENTIFICATION</scope>
</reference>
<evidence type="ECO:0000313" key="3">
    <source>
        <dbReference type="Ensembl" id="ENSSLDP00000022291.1"/>
    </source>
</evidence>
<feature type="transmembrane region" description="Helical" evidence="2">
    <location>
        <begin position="102"/>
        <end position="122"/>
    </location>
</feature>
<dbReference type="GeneTree" id="ENSGT01110000269680"/>
<dbReference type="Ensembl" id="ENSSLDT00000023013.1">
    <property type="protein sequence ID" value="ENSSLDP00000022291.1"/>
    <property type="gene ID" value="ENSSLDG00000017399.1"/>
</dbReference>
<evidence type="ECO:0000313" key="4">
    <source>
        <dbReference type="Proteomes" id="UP000261360"/>
    </source>
</evidence>
<reference evidence="3" key="2">
    <citation type="submission" date="2025-09" db="UniProtKB">
        <authorList>
            <consortium name="Ensembl"/>
        </authorList>
    </citation>
    <scope>IDENTIFICATION</scope>
</reference>
<keyword evidence="4" id="KW-1185">Reference proteome</keyword>
<dbReference type="STRING" id="1841481.ENSSLDP00000022291"/>
<keyword evidence="2" id="KW-0812">Transmembrane</keyword>
<protein>
    <submittedName>
        <fullName evidence="3">Uncharacterized protein</fullName>
    </submittedName>
</protein>
<evidence type="ECO:0000256" key="1">
    <source>
        <dbReference type="SAM" id="MobiDB-lite"/>
    </source>
</evidence>
<feature type="region of interest" description="Disordered" evidence="1">
    <location>
        <begin position="133"/>
        <end position="152"/>
    </location>
</feature>
<organism evidence="3 4">
    <name type="scientific">Seriola lalandi dorsalis</name>
    <dbReference type="NCBI Taxonomy" id="1841481"/>
    <lineage>
        <taxon>Eukaryota</taxon>
        <taxon>Metazoa</taxon>
        <taxon>Chordata</taxon>
        <taxon>Craniata</taxon>
        <taxon>Vertebrata</taxon>
        <taxon>Euteleostomi</taxon>
        <taxon>Actinopterygii</taxon>
        <taxon>Neopterygii</taxon>
        <taxon>Teleostei</taxon>
        <taxon>Neoteleostei</taxon>
        <taxon>Acanthomorphata</taxon>
        <taxon>Carangaria</taxon>
        <taxon>Carangiformes</taxon>
        <taxon>Carangidae</taxon>
        <taxon>Seriola</taxon>
    </lineage>
</organism>